<gene>
    <name evidence="1" type="ORF">Pfra01_000638700</name>
</gene>
<sequence length="192" mass="20902">MNSVHAQLGYAFHVCLNANKGVMVEAWQEIIIEEAVVPAKPLLGLEVPLVPAHAVHLGAALLDTDPFLIASLDKPAYQPGETLRVRCRVNPRSGDDDSFTAFLRLYEDVDVTVAPSKRSEGSRLLYEKRFQIAASAEPFELALELAAGPGGAPAIARSFRSSFVERKHRLAVEVFPPSGKREAKSDMALVIL</sequence>
<protein>
    <submittedName>
        <fullName evidence="1">Unnamed protein product</fullName>
    </submittedName>
</protein>
<evidence type="ECO:0000313" key="2">
    <source>
        <dbReference type="Proteomes" id="UP001165121"/>
    </source>
</evidence>
<name>A0A9W6UCR6_9STRA</name>
<dbReference type="EMBL" id="BSXT01000542">
    <property type="protein sequence ID" value="GMF29647.1"/>
    <property type="molecule type" value="Genomic_DNA"/>
</dbReference>
<comment type="caution">
    <text evidence="1">The sequence shown here is derived from an EMBL/GenBank/DDBJ whole genome shotgun (WGS) entry which is preliminary data.</text>
</comment>
<keyword evidence="2" id="KW-1185">Reference proteome</keyword>
<dbReference type="Proteomes" id="UP001165121">
    <property type="component" value="Unassembled WGS sequence"/>
</dbReference>
<proteinExistence type="predicted"/>
<organism evidence="1 2">
    <name type="scientific">Phytophthora fragariaefolia</name>
    <dbReference type="NCBI Taxonomy" id="1490495"/>
    <lineage>
        <taxon>Eukaryota</taxon>
        <taxon>Sar</taxon>
        <taxon>Stramenopiles</taxon>
        <taxon>Oomycota</taxon>
        <taxon>Peronosporomycetes</taxon>
        <taxon>Peronosporales</taxon>
        <taxon>Peronosporaceae</taxon>
        <taxon>Phytophthora</taxon>
    </lineage>
</organism>
<dbReference type="AlphaFoldDB" id="A0A9W6UCR6"/>
<evidence type="ECO:0000313" key="1">
    <source>
        <dbReference type="EMBL" id="GMF29647.1"/>
    </source>
</evidence>
<reference evidence="1" key="1">
    <citation type="submission" date="2023-04" db="EMBL/GenBank/DDBJ databases">
        <title>Phytophthora fragariaefolia NBRC 109709.</title>
        <authorList>
            <person name="Ichikawa N."/>
            <person name="Sato H."/>
            <person name="Tonouchi N."/>
        </authorList>
    </citation>
    <scope>NUCLEOTIDE SEQUENCE</scope>
    <source>
        <strain evidence="1">NBRC 109709</strain>
    </source>
</reference>
<accession>A0A9W6UCR6</accession>
<dbReference type="OrthoDB" id="96556at2759"/>